<reference evidence="2" key="1">
    <citation type="submission" date="2013-11" db="EMBL/GenBank/DDBJ databases">
        <title>Genome sequence of the fusiform rust pathogen reveals effectors for host alternation and coevolution with pine.</title>
        <authorList>
            <consortium name="DOE Joint Genome Institute"/>
            <person name="Smith K."/>
            <person name="Pendleton A."/>
            <person name="Kubisiak T."/>
            <person name="Anderson C."/>
            <person name="Salamov A."/>
            <person name="Aerts A."/>
            <person name="Riley R."/>
            <person name="Clum A."/>
            <person name="Lindquist E."/>
            <person name="Ence D."/>
            <person name="Campbell M."/>
            <person name="Kronenberg Z."/>
            <person name="Feau N."/>
            <person name="Dhillon B."/>
            <person name="Hamelin R."/>
            <person name="Burleigh J."/>
            <person name="Smith J."/>
            <person name="Yandell M."/>
            <person name="Nelson C."/>
            <person name="Grigoriev I."/>
            <person name="Davis J."/>
        </authorList>
    </citation>
    <scope>NUCLEOTIDE SEQUENCE</scope>
    <source>
        <strain evidence="2">G11</strain>
    </source>
</reference>
<keyword evidence="1" id="KW-1133">Transmembrane helix</keyword>
<proteinExistence type="predicted"/>
<dbReference type="Proteomes" id="UP000886653">
    <property type="component" value="Unassembled WGS sequence"/>
</dbReference>
<keyword evidence="1" id="KW-0812">Transmembrane</keyword>
<dbReference type="AlphaFoldDB" id="A0A9P6NID1"/>
<name>A0A9P6NID1_9BASI</name>
<organism evidence="2 3">
    <name type="scientific">Cronartium quercuum f. sp. fusiforme G11</name>
    <dbReference type="NCBI Taxonomy" id="708437"/>
    <lineage>
        <taxon>Eukaryota</taxon>
        <taxon>Fungi</taxon>
        <taxon>Dikarya</taxon>
        <taxon>Basidiomycota</taxon>
        <taxon>Pucciniomycotina</taxon>
        <taxon>Pucciniomycetes</taxon>
        <taxon>Pucciniales</taxon>
        <taxon>Coleosporiaceae</taxon>
        <taxon>Cronartium</taxon>
    </lineage>
</organism>
<feature type="transmembrane region" description="Helical" evidence="1">
    <location>
        <begin position="12"/>
        <end position="32"/>
    </location>
</feature>
<protein>
    <submittedName>
        <fullName evidence="2">Uncharacterized protein</fullName>
    </submittedName>
</protein>
<gene>
    <name evidence="2" type="ORF">CROQUDRAFT_513574</name>
</gene>
<keyword evidence="3" id="KW-1185">Reference proteome</keyword>
<feature type="transmembrane region" description="Helical" evidence="1">
    <location>
        <begin position="63"/>
        <end position="82"/>
    </location>
</feature>
<evidence type="ECO:0000313" key="3">
    <source>
        <dbReference type="Proteomes" id="UP000886653"/>
    </source>
</evidence>
<keyword evidence="1" id="KW-0472">Membrane</keyword>
<dbReference type="EMBL" id="MU167259">
    <property type="protein sequence ID" value="KAG0146533.1"/>
    <property type="molecule type" value="Genomic_DNA"/>
</dbReference>
<sequence>MSMLISRHLQRHVISFSVSAPGLLFPSIQLLLGKSKSPLYFSLLFSFSHYACFYHLQPYFNKYMYLILISLIKWLSTEYRLFSLLLTASDIIIPHTTLQVSVCG</sequence>
<evidence type="ECO:0000256" key="1">
    <source>
        <dbReference type="SAM" id="Phobius"/>
    </source>
</evidence>
<evidence type="ECO:0000313" key="2">
    <source>
        <dbReference type="EMBL" id="KAG0146533.1"/>
    </source>
</evidence>
<accession>A0A9P6NID1</accession>
<comment type="caution">
    <text evidence="2">The sequence shown here is derived from an EMBL/GenBank/DDBJ whole genome shotgun (WGS) entry which is preliminary data.</text>
</comment>